<feature type="signal peptide" evidence="1">
    <location>
        <begin position="1"/>
        <end position="21"/>
    </location>
</feature>
<name>A0A433JIY9_9GAMM</name>
<accession>A0A433JIY9</accession>
<keyword evidence="1" id="KW-0732">Signal</keyword>
<feature type="chain" id="PRO_5019142335" description="Polymer-forming cytoskeletal protein" evidence="1">
    <location>
        <begin position="22"/>
        <end position="179"/>
    </location>
</feature>
<evidence type="ECO:0000256" key="1">
    <source>
        <dbReference type="SAM" id="SignalP"/>
    </source>
</evidence>
<proteinExistence type="predicted"/>
<evidence type="ECO:0008006" key="4">
    <source>
        <dbReference type="Google" id="ProtNLM"/>
    </source>
</evidence>
<sequence>MNLKRALYTILLCGNLGIVNATVCNEVPGGVTCGKGIADNLYGNGIVNVHGTTVTGPTSVNGLLHAEDVNFASLDVNGNVKLIHCTINKISNIKGTLNATSTQFEDSLEIYSNSTKFINSKVSSNLYVRRIDTQKQSVYLDNFSEISGDIIFAGGHGEVIIRGNSKIGGKVVGGKILFK</sequence>
<dbReference type="EMBL" id="RZGR01000017">
    <property type="protein sequence ID" value="RUQ85314.1"/>
    <property type="molecule type" value="Genomic_DNA"/>
</dbReference>
<dbReference type="Proteomes" id="UP000288012">
    <property type="component" value="Unassembled WGS sequence"/>
</dbReference>
<comment type="caution">
    <text evidence="2">The sequence shown here is derived from an EMBL/GenBank/DDBJ whole genome shotgun (WGS) entry which is preliminary data.</text>
</comment>
<keyword evidence="3" id="KW-1185">Reference proteome</keyword>
<protein>
    <recommendedName>
        <fullName evidence="4">Polymer-forming cytoskeletal protein</fullName>
    </recommendedName>
</protein>
<gene>
    <name evidence="2" type="ORF">EKM59_06650</name>
</gene>
<evidence type="ECO:0000313" key="2">
    <source>
        <dbReference type="EMBL" id="RUQ85314.1"/>
    </source>
</evidence>
<dbReference type="RefSeq" id="WP_127111285.1">
    <property type="nucleotide sequence ID" value="NZ_RZGR01000017.1"/>
</dbReference>
<evidence type="ECO:0000313" key="3">
    <source>
        <dbReference type="Proteomes" id="UP000288012"/>
    </source>
</evidence>
<reference evidence="2 3" key="1">
    <citation type="submission" date="2018-12" db="EMBL/GenBank/DDBJ databases">
        <title>Legionella sp,whole genome shotgun sequence.</title>
        <authorList>
            <person name="Wu H."/>
        </authorList>
    </citation>
    <scope>NUCLEOTIDE SEQUENCE [LARGE SCALE GENOMIC DNA]</scope>
    <source>
        <strain evidence="3">km714</strain>
    </source>
</reference>
<organism evidence="2 3">
    <name type="scientific">Legionella septentrionalis</name>
    <dbReference type="NCBI Taxonomy" id="2498109"/>
    <lineage>
        <taxon>Bacteria</taxon>
        <taxon>Pseudomonadati</taxon>
        <taxon>Pseudomonadota</taxon>
        <taxon>Gammaproteobacteria</taxon>
        <taxon>Legionellales</taxon>
        <taxon>Legionellaceae</taxon>
        <taxon>Legionella</taxon>
    </lineage>
</organism>
<dbReference type="AlphaFoldDB" id="A0A433JIY9"/>